<dbReference type="PANTHER" id="PTHR36617:SF5">
    <property type="entry name" value="OS05G0421675 PROTEIN"/>
    <property type="match status" value="1"/>
</dbReference>
<organism evidence="1 3">
    <name type="scientific">Medicago truncatula</name>
    <name type="common">Barrel medic</name>
    <name type="synonym">Medicago tribuloides</name>
    <dbReference type="NCBI Taxonomy" id="3880"/>
    <lineage>
        <taxon>Eukaryota</taxon>
        <taxon>Viridiplantae</taxon>
        <taxon>Streptophyta</taxon>
        <taxon>Embryophyta</taxon>
        <taxon>Tracheophyta</taxon>
        <taxon>Spermatophyta</taxon>
        <taxon>Magnoliopsida</taxon>
        <taxon>eudicotyledons</taxon>
        <taxon>Gunneridae</taxon>
        <taxon>Pentapetalae</taxon>
        <taxon>rosids</taxon>
        <taxon>fabids</taxon>
        <taxon>Fabales</taxon>
        <taxon>Fabaceae</taxon>
        <taxon>Papilionoideae</taxon>
        <taxon>50 kb inversion clade</taxon>
        <taxon>NPAAA clade</taxon>
        <taxon>Hologalegina</taxon>
        <taxon>IRL clade</taxon>
        <taxon>Trifolieae</taxon>
        <taxon>Medicago</taxon>
    </lineage>
</organism>
<proteinExistence type="predicted"/>
<dbReference type="EnsemblPlants" id="KEH32952">
    <property type="protein sequence ID" value="KEH32952"/>
    <property type="gene ID" value="MTR_3g011980"/>
</dbReference>
<reference evidence="1 3" key="1">
    <citation type="journal article" date="2011" name="Nature">
        <title>The Medicago genome provides insight into the evolution of rhizobial symbioses.</title>
        <authorList>
            <person name="Young N.D."/>
            <person name="Debelle F."/>
            <person name="Oldroyd G.E."/>
            <person name="Geurts R."/>
            <person name="Cannon S.B."/>
            <person name="Udvardi M.K."/>
            <person name="Benedito V.A."/>
            <person name="Mayer K.F."/>
            <person name="Gouzy J."/>
            <person name="Schoof H."/>
            <person name="Van de Peer Y."/>
            <person name="Proost S."/>
            <person name="Cook D.R."/>
            <person name="Meyers B.C."/>
            <person name="Spannagl M."/>
            <person name="Cheung F."/>
            <person name="De Mita S."/>
            <person name="Krishnakumar V."/>
            <person name="Gundlach H."/>
            <person name="Zhou S."/>
            <person name="Mudge J."/>
            <person name="Bharti A.K."/>
            <person name="Murray J.D."/>
            <person name="Naoumkina M.A."/>
            <person name="Rosen B."/>
            <person name="Silverstein K.A."/>
            <person name="Tang H."/>
            <person name="Rombauts S."/>
            <person name="Zhao P.X."/>
            <person name="Zhou P."/>
            <person name="Barbe V."/>
            <person name="Bardou P."/>
            <person name="Bechner M."/>
            <person name="Bellec A."/>
            <person name="Berger A."/>
            <person name="Berges H."/>
            <person name="Bidwell S."/>
            <person name="Bisseling T."/>
            <person name="Choisne N."/>
            <person name="Couloux A."/>
            <person name="Denny R."/>
            <person name="Deshpande S."/>
            <person name="Dai X."/>
            <person name="Doyle J.J."/>
            <person name="Dudez A.M."/>
            <person name="Farmer A.D."/>
            <person name="Fouteau S."/>
            <person name="Franken C."/>
            <person name="Gibelin C."/>
            <person name="Gish J."/>
            <person name="Goldstein S."/>
            <person name="Gonzalez A.J."/>
            <person name="Green P.J."/>
            <person name="Hallab A."/>
            <person name="Hartog M."/>
            <person name="Hua A."/>
            <person name="Humphray S.J."/>
            <person name="Jeong D.H."/>
            <person name="Jing Y."/>
            <person name="Jocker A."/>
            <person name="Kenton S.M."/>
            <person name="Kim D.J."/>
            <person name="Klee K."/>
            <person name="Lai H."/>
            <person name="Lang C."/>
            <person name="Lin S."/>
            <person name="Macmil S.L."/>
            <person name="Magdelenat G."/>
            <person name="Matthews L."/>
            <person name="McCorrison J."/>
            <person name="Monaghan E.L."/>
            <person name="Mun J.H."/>
            <person name="Najar F.Z."/>
            <person name="Nicholson C."/>
            <person name="Noirot C."/>
            <person name="O'Bleness M."/>
            <person name="Paule C.R."/>
            <person name="Poulain J."/>
            <person name="Prion F."/>
            <person name="Qin B."/>
            <person name="Qu C."/>
            <person name="Retzel E.F."/>
            <person name="Riddle C."/>
            <person name="Sallet E."/>
            <person name="Samain S."/>
            <person name="Samson N."/>
            <person name="Sanders I."/>
            <person name="Saurat O."/>
            <person name="Scarpelli C."/>
            <person name="Schiex T."/>
            <person name="Segurens B."/>
            <person name="Severin A.J."/>
            <person name="Sherrier D.J."/>
            <person name="Shi R."/>
            <person name="Sims S."/>
            <person name="Singer S.R."/>
            <person name="Sinharoy S."/>
            <person name="Sterck L."/>
            <person name="Viollet A."/>
            <person name="Wang B.B."/>
            <person name="Wang K."/>
            <person name="Wang M."/>
            <person name="Wang X."/>
            <person name="Warfsmann J."/>
            <person name="Weissenbach J."/>
            <person name="White D.D."/>
            <person name="White J.D."/>
            <person name="Wiley G.B."/>
            <person name="Wincker P."/>
            <person name="Xing Y."/>
            <person name="Yang L."/>
            <person name="Yao Z."/>
            <person name="Ying F."/>
            <person name="Zhai J."/>
            <person name="Zhou L."/>
            <person name="Zuber A."/>
            <person name="Denarie J."/>
            <person name="Dixon R.A."/>
            <person name="May G.D."/>
            <person name="Schwartz D.C."/>
            <person name="Rogers J."/>
            <person name="Quetier F."/>
            <person name="Town C.D."/>
            <person name="Roe B.A."/>
        </authorList>
    </citation>
    <scope>NUCLEOTIDE SEQUENCE [LARGE SCALE GENOMIC DNA]</scope>
    <source>
        <strain evidence="1">A17</strain>
        <strain evidence="2 3">cv. Jemalong A17</strain>
    </source>
</reference>
<evidence type="ECO:0000313" key="2">
    <source>
        <dbReference type="EnsemblPlants" id="KEH32952"/>
    </source>
</evidence>
<keyword evidence="3" id="KW-1185">Reference proteome</keyword>
<dbReference type="EMBL" id="CM001219">
    <property type="protein sequence ID" value="KEH32952.1"/>
    <property type="molecule type" value="Genomic_DNA"/>
</dbReference>
<evidence type="ECO:0000313" key="3">
    <source>
        <dbReference type="Proteomes" id="UP000002051"/>
    </source>
</evidence>
<name>A0A072UTK1_MEDTR</name>
<reference evidence="1 3" key="2">
    <citation type="journal article" date="2014" name="BMC Genomics">
        <title>An improved genome release (version Mt4.0) for the model legume Medicago truncatula.</title>
        <authorList>
            <person name="Tang H."/>
            <person name="Krishnakumar V."/>
            <person name="Bidwell S."/>
            <person name="Rosen B."/>
            <person name="Chan A."/>
            <person name="Zhou S."/>
            <person name="Gentzbittel L."/>
            <person name="Childs K.L."/>
            <person name="Yandell M."/>
            <person name="Gundlach H."/>
            <person name="Mayer K.F."/>
            <person name="Schwartz D.C."/>
            <person name="Town C.D."/>
        </authorList>
    </citation>
    <scope>GENOME REANNOTATION</scope>
    <source>
        <strain evidence="1">A17</strain>
        <strain evidence="2 3">cv. Jemalong A17</strain>
    </source>
</reference>
<dbReference type="PANTHER" id="PTHR36617">
    <property type="entry name" value="PROTEIN, PUTATIVE-RELATED"/>
    <property type="match status" value="1"/>
</dbReference>
<sequence>MNEFLRKEYRGMGVRRLREFNTALLGKWCWRLLVERDGLWRRVLVARYGAADGDLEDGGRNCSSWWREIVRTRDGIGEGREGWFALGVRRQVGDGAETEFWRDCWCGNVPFCVRFRRLFDLTVNKVVTVRNMFQLGLEVGGGCGSGVAACEFGRKSW</sequence>
<protein>
    <submittedName>
        <fullName evidence="1 2">Uncharacterized protein</fullName>
    </submittedName>
</protein>
<dbReference type="HOGENOM" id="CLU_1629534_0_0_1"/>
<gene>
    <name evidence="1" type="ordered locus">MTR_3g011980</name>
</gene>
<accession>A0A072UTK1</accession>
<reference evidence="2" key="3">
    <citation type="submission" date="2015-04" db="UniProtKB">
        <authorList>
            <consortium name="EnsemblPlants"/>
        </authorList>
    </citation>
    <scope>IDENTIFICATION</scope>
    <source>
        <strain evidence="2">cv. Jemalong A17</strain>
    </source>
</reference>
<dbReference type="AlphaFoldDB" id="A0A072UTK1"/>
<evidence type="ECO:0000313" key="1">
    <source>
        <dbReference type="EMBL" id="KEH32952.1"/>
    </source>
</evidence>
<dbReference type="Proteomes" id="UP000002051">
    <property type="component" value="Chromosome 3"/>
</dbReference>